<evidence type="ECO:0000313" key="3">
    <source>
        <dbReference type="Proteomes" id="UP000604737"/>
    </source>
</evidence>
<sequence>MLSRPLQIVLAVTVLLTGYTIWKDGSDTPAAGSDVAARKPRNMPVRELASEASSVARVATVRASAASNASAVNLFPKQTWAPPPPPPPPPAKPTPTPVPVAPPLPFQVVSTWHERGTDYVVLQAGSDQYVVCNRCDALGRIQQGETLLGTWRVDKVGRDVVAFTFMPLNQQQVLPIGGTP</sequence>
<dbReference type="Proteomes" id="UP000604737">
    <property type="component" value="Unassembled WGS sequence"/>
</dbReference>
<dbReference type="RefSeq" id="WP_189461514.1">
    <property type="nucleotide sequence ID" value="NZ_BMYO01000007.1"/>
</dbReference>
<keyword evidence="3" id="KW-1185">Reference proteome</keyword>
<dbReference type="EMBL" id="BMYO01000007">
    <property type="protein sequence ID" value="GHD66147.1"/>
    <property type="molecule type" value="Genomic_DNA"/>
</dbReference>
<feature type="region of interest" description="Disordered" evidence="1">
    <location>
        <begin position="76"/>
        <end position="98"/>
    </location>
</feature>
<evidence type="ECO:0000256" key="1">
    <source>
        <dbReference type="SAM" id="MobiDB-lite"/>
    </source>
</evidence>
<comment type="caution">
    <text evidence="2">The sequence shown here is derived from an EMBL/GenBank/DDBJ whole genome shotgun (WGS) entry which is preliminary data.</text>
</comment>
<protein>
    <submittedName>
        <fullName evidence="2">Uncharacterized protein</fullName>
    </submittedName>
</protein>
<evidence type="ECO:0000313" key="2">
    <source>
        <dbReference type="EMBL" id="GHD66147.1"/>
    </source>
</evidence>
<name>A0ABQ3H2H4_9NEIS</name>
<accession>A0ABQ3H2H4</accession>
<proteinExistence type="predicted"/>
<organism evidence="2 3">
    <name type="scientific">Jeongeupia chitinilytica</name>
    <dbReference type="NCBI Taxonomy" id="1041641"/>
    <lineage>
        <taxon>Bacteria</taxon>
        <taxon>Pseudomonadati</taxon>
        <taxon>Pseudomonadota</taxon>
        <taxon>Betaproteobacteria</taxon>
        <taxon>Neisseriales</taxon>
        <taxon>Chitinibacteraceae</taxon>
        <taxon>Jeongeupia</taxon>
    </lineage>
</organism>
<gene>
    <name evidence="2" type="ORF">GCM10007350_27980</name>
</gene>
<reference evidence="3" key="1">
    <citation type="journal article" date="2019" name="Int. J. Syst. Evol. Microbiol.">
        <title>The Global Catalogue of Microorganisms (GCM) 10K type strain sequencing project: providing services to taxonomists for standard genome sequencing and annotation.</title>
        <authorList>
            <consortium name="The Broad Institute Genomics Platform"/>
            <consortium name="The Broad Institute Genome Sequencing Center for Infectious Disease"/>
            <person name="Wu L."/>
            <person name="Ma J."/>
        </authorList>
    </citation>
    <scope>NUCLEOTIDE SEQUENCE [LARGE SCALE GENOMIC DNA]</scope>
    <source>
        <strain evidence="3">KCTC 23701</strain>
    </source>
</reference>
<feature type="compositionally biased region" description="Pro residues" evidence="1">
    <location>
        <begin position="81"/>
        <end position="98"/>
    </location>
</feature>